<dbReference type="SUPFAM" id="SSF52540">
    <property type="entry name" value="P-loop containing nucleoside triphosphate hydrolases"/>
    <property type="match status" value="1"/>
</dbReference>
<organism evidence="2 3">
    <name type="scientific">Streblomastix strix</name>
    <dbReference type="NCBI Taxonomy" id="222440"/>
    <lineage>
        <taxon>Eukaryota</taxon>
        <taxon>Metamonada</taxon>
        <taxon>Preaxostyla</taxon>
        <taxon>Oxymonadida</taxon>
        <taxon>Streblomastigidae</taxon>
        <taxon>Streblomastix</taxon>
    </lineage>
</organism>
<dbReference type="GO" id="GO:0005525">
    <property type="term" value="F:GTP binding"/>
    <property type="evidence" value="ECO:0007669"/>
    <property type="project" value="InterPro"/>
</dbReference>
<name>A0A5J4WXN8_9EUKA</name>
<evidence type="ECO:0000313" key="3">
    <source>
        <dbReference type="Proteomes" id="UP000324800"/>
    </source>
</evidence>
<dbReference type="Gene3D" id="3.40.50.300">
    <property type="entry name" value="P-loop containing nucleotide triphosphate hydrolases"/>
    <property type="match status" value="1"/>
</dbReference>
<dbReference type="GO" id="GO:0003924">
    <property type="term" value="F:GTPase activity"/>
    <property type="evidence" value="ECO:0007669"/>
    <property type="project" value="InterPro"/>
</dbReference>
<feature type="compositionally biased region" description="Polar residues" evidence="1">
    <location>
        <begin position="189"/>
        <end position="217"/>
    </location>
</feature>
<protein>
    <submittedName>
        <fullName evidence="2">Uncharacterized protein</fullName>
    </submittedName>
</protein>
<reference evidence="2 3" key="1">
    <citation type="submission" date="2019-03" db="EMBL/GenBank/DDBJ databases">
        <title>Single cell metagenomics reveals metabolic interactions within the superorganism composed of flagellate Streblomastix strix and complex community of Bacteroidetes bacteria on its surface.</title>
        <authorList>
            <person name="Treitli S.C."/>
            <person name="Kolisko M."/>
            <person name="Husnik F."/>
            <person name="Keeling P."/>
            <person name="Hampl V."/>
        </authorList>
    </citation>
    <scope>NUCLEOTIDE SEQUENCE [LARGE SCALE GENOMIC DNA]</scope>
    <source>
        <strain evidence="2">ST1C</strain>
    </source>
</reference>
<proteinExistence type="predicted"/>
<dbReference type="InterPro" id="IPR001806">
    <property type="entry name" value="Small_GTPase"/>
</dbReference>
<sequence length="291" mass="33271">MPRIALVGCTNIYIFIFDLVDAERQAYIVVFDCDEILKRVQQSFKEKDLKPIIVLAANKIDEEQNRIIDDEEAHDLALEYSTRYARISAKQNEGIQDHKLITNISPIQLKRWESLGQNSLNQFTFKYLGFVIDAESSPTNVINLRGSTISRDDSQISPTLKIESHILQTHLPPDKSNFAAQPQAPIVQESEQPTSQDSDSPLTRATNNYPNEQMQYTPTLSQQSITTLLRFASIQELETWEEEMNLTQTTRSITLDYFIHSVPESIGFKTPDDPPKGFCQLNPDHKGQRIW</sequence>
<feature type="region of interest" description="Disordered" evidence="1">
    <location>
        <begin position="186"/>
        <end position="217"/>
    </location>
</feature>
<comment type="caution">
    <text evidence="2">The sequence shown here is derived from an EMBL/GenBank/DDBJ whole genome shotgun (WGS) entry which is preliminary data.</text>
</comment>
<dbReference type="AlphaFoldDB" id="A0A5J4WXN8"/>
<dbReference type="Pfam" id="PF00071">
    <property type="entry name" value="Ras"/>
    <property type="match status" value="1"/>
</dbReference>
<accession>A0A5J4WXN8</accession>
<dbReference type="InterPro" id="IPR027417">
    <property type="entry name" value="P-loop_NTPase"/>
</dbReference>
<dbReference type="EMBL" id="SNRW01000725">
    <property type="protein sequence ID" value="KAA6399563.1"/>
    <property type="molecule type" value="Genomic_DNA"/>
</dbReference>
<gene>
    <name evidence="2" type="ORF">EZS28_004908</name>
</gene>
<evidence type="ECO:0000313" key="2">
    <source>
        <dbReference type="EMBL" id="KAA6399563.1"/>
    </source>
</evidence>
<evidence type="ECO:0000256" key="1">
    <source>
        <dbReference type="SAM" id="MobiDB-lite"/>
    </source>
</evidence>
<dbReference type="Proteomes" id="UP000324800">
    <property type="component" value="Unassembled WGS sequence"/>
</dbReference>